<dbReference type="InterPro" id="IPR036047">
    <property type="entry name" value="F-box-like_dom_sf"/>
</dbReference>
<dbReference type="SUPFAM" id="SSF81383">
    <property type="entry name" value="F-box domain"/>
    <property type="match status" value="2"/>
</dbReference>
<feature type="domain" description="F-box" evidence="1">
    <location>
        <begin position="432"/>
        <end position="471"/>
    </location>
</feature>
<dbReference type="EnsemblPlants" id="AET5Gv20774900.4">
    <property type="protein sequence ID" value="AET5Gv20774900.4"/>
    <property type="gene ID" value="AET5Gv20774900"/>
</dbReference>
<reference evidence="2" key="3">
    <citation type="journal article" date="2017" name="Nature">
        <title>Genome sequence of the progenitor of the wheat D genome Aegilops tauschii.</title>
        <authorList>
            <person name="Luo M.C."/>
            <person name="Gu Y.Q."/>
            <person name="Puiu D."/>
            <person name="Wang H."/>
            <person name="Twardziok S.O."/>
            <person name="Deal K.R."/>
            <person name="Huo N."/>
            <person name="Zhu T."/>
            <person name="Wang L."/>
            <person name="Wang Y."/>
            <person name="McGuire P.E."/>
            <person name="Liu S."/>
            <person name="Long H."/>
            <person name="Ramasamy R.K."/>
            <person name="Rodriguez J.C."/>
            <person name="Van S.L."/>
            <person name="Yuan L."/>
            <person name="Wang Z."/>
            <person name="Xia Z."/>
            <person name="Xiao L."/>
            <person name="Anderson O.D."/>
            <person name="Ouyang S."/>
            <person name="Liang Y."/>
            <person name="Zimin A.V."/>
            <person name="Pertea G."/>
            <person name="Qi P."/>
            <person name="Bennetzen J.L."/>
            <person name="Dai X."/>
            <person name="Dawson M.W."/>
            <person name="Muller H.G."/>
            <person name="Kugler K."/>
            <person name="Rivarola-Duarte L."/>
            <person name="Spannagl M."/>
            <person name="Mayer K.F.X."/>
            <person name="Lu F.H."/>
            <person name="Bevan M.W."/>
            <person name="Leroy P."/>
            <person name="Li P."/>
            <person name="You F.M."/>
            <person name="Sun Q."/>
            <person name="Liu Z."/>
            <person name="Lyons E."/>
            <person name="Wicker T."/>
            <person name="Salzberg S.L."/>
            <person name="Devos K.M."/>
            <person name="Dvorak J."/>
        </authorList>
    </citation>
    <scope>NUCLEOTIDE SEQUENCE [LARGE SCALE GENOMIC DNA]</scope>
    <source>
        <strain evidence="2">cv. AL8/78</strain>
    </source>
</reference>
<dbReference type="PANTHER" id="PTHR32133">
    <property type="entry name" value="OS07G0120400 PROTEIN"/>
    <property type="match status" value="1"/>
</dbReference>
<reference evidence="3" key="2">
    <citation type="journal article" date="2017" name="Nat. Plants">
        <title>The Aegilops tauschii genome reveals multiple impacts of transposons.</title>
        <authorList>
            <person name="Zhao G."/>
            <person name="Zou C."/>
            <person name="Li K."/>
            <person name="Wang K."/>
            <person name="Li T."/>
            <person name="Gao L."/>
            <person name="Zhang X."/>
            <person name="Wang H."/>
            <person name="Yang Z."/>
            <person name="Liu X."/>
            <person name="Jiang W."/>
            <person name="Mao L."/>
            <person name="Kong X."/>
            <person name="Jiao Y."/>
            <person name="Jia J."/>
        </authorList>
    </citation>
    <scope>NUCLEOTIDE SEQUENCE [LARGE SCALE GENOMIC DNA]</scope>
    <source>
        <strain evidence="3">cv. AL8/78</strain>
    </source>
</reference>
<evidence type="ECO:0000259" key="1">
    <source>
        <dbReference type="Pfam" id="PF00646"/>
    </source>
</evidence>
<dbReference type="Gramene" id="AET5Gv20774900.4">
    <property type="protein sequence ID" value="AET5Gv20774900.4"/>
    <property type="gene ID" value="AET5Gv20774900"/>
</dbReference>
<dbReference type="AlphaFoldDB" id="A0A453LI01"/>
<evidence type="ECO:0000313" key="3">
    <source>
        <dbReference type="Proteomes" id="UP000015105"/>
    </source>
</evidence>
<dbReference type="InterPro" id="IPR001810">
    <property type="entry name" value="F-box_dom"/>
</dbReference>
<evidence type="ECO:0000313" key="2">
    <source>
        <dbReference type="EnsemblPlants" id="AET5Gv20774900.4"/>
    </source>
</evidence>
<dbReference type="Pfam" id="PF00646">
    <property type="entry name" value="F-box"/>
    <property type="match status" value="2"/>
</dbReference>
<dbReference type="Gene3D" id="1.20.1280.50">
    <property type="match status" value="1"/>
</dbReference>
<organism evidence="2 3">
    <name type="scientific">Aegilops tauschii subsp. strangulata</name>
    <name type="common">Goatgrass</name>
    <dbReference type="NCBI Taxonomy" id="200361"/>
    <lineage>
        <taxon>Eukaryota</taxon>
        <taxon>Viridiplantae</taxon>
        <taxon>Streptophyta</taxon>
        <taxon>Embryophyta</taxon>
        <taxon>Tracheophyta</taxon>
        <taxon>Spermatophyta</taxon>
        <taxon>Magnoliopsida</taxon>
        <taxon>Liliopsida</taxon>
        <taxon>Poales</taxon>
        <taxon>Poaceae</taxon>
        <taxon>BOP clade</taxon>
        <taxon>Pooideae</taxon>
        <taxon>Triticodae</taxon>
        <taxon>Triticeae</taxon>
        <taxon>Triticinae</taxon>
        <taxon>Aegilops</taxon>
    </lineage>
</organism>
<accession>A0A453LI01</accession>
<name>A0A453LI01_AEGTS</name>
<reference evidence="2" key="5">
    <citation type="journal article" date="2021" name="G3 (Bethesda)">
        <title>Aegilops tauschii genome assembly Aet v5.0 features greater sequence contiguity and improved annotation.</title>
        <authorList>
            <person name="Wang L."/>
            <person name="Zhu T."/>
            <person name="Rodriguez J.C."/>
            <person name="Deal K.R."/>
            <person name="Dubcovsky J."/>
            <person name="McGuire P.E."/>
            <person name="Lux T."/>
            <person name="Spannagl M."/>
            <person name="Mayer K.F.X."/>
            <person name="Baldrich P."/>
            <person name="Meyers B.C."/>
            <person name="Huo N."/>
            <person name="Gu Y.Q."/>
            <person name="Zhou H."/>
            <person name="Devos K.M."/>
            <person name="Bennetzen J.L."/>
            <person name="Unver T."/>
            <person name="Budak H."/>
            <person name="Gulick P.J."/>
            <person name="Galiba G."/>
            <person name="Kalapos B."/>
            <person name="Nelson D.R."/>
            <person name="Li P."/>
            <person name="You F.M."/>
            <person name="Luo M.C."/>
            <person name="Dvorak J."/>
        </authorList>
    </citation>
    <scope>NUCLEOTIDE SEQUENCE [LARGE SCALE GENOMIC DNA]</scope>
    <source>
        <strain evidence="2">cv. AL8/78</strain>
    </source>
</reference>
<feature type="domain" description="F-box" evidence="1">
    <location>
        <begin position="41"/>
        <end position="78"/>
    </location>
</feature>
<dbReference type="Proteomes" id="UP000015105">
    <property type="component" value="Chromosome 5D"/>
</dbReference>
<reference evidence="3" key="1">
    <citation type="journal article" date="2014" name="Science">
        <title>Ancient hybridizations among the ancestral genomes of bread wheat.</title>
        <authorList>
            <consortium name="International Wheat Genome Sequencing Consortium,"/>
            <person name="Marcussen T."/>
            <person name="Sandve S.R."/>
            <person name="Heier L."/>
            <person name="Spannagl M."/>
            <person name="Pfeifer M."/>
            <person name="Jakobsen K.S."/>
            <person name="Wulff B.B."/>
            <person name="Steuernagel B."/>
            <person name="Mayer K.F."/>
            <person name="Olsen O.A."/>
        </authorList>
    </citation>
    <scope>NUCLEOTIDE SEQUENCE [LARGE SCALE GENOMIC DNA]</scope>
    <source>
        <strain evidence="3">cv. AL8/78</strain>
    </source>
</reference>
<protein>
    <recommendedName>
        <fullName evidence="1">F-box domain-containing protein</fullName>
    </recommendedName>
</protein>
<dbReference type="PANTHER" id="PTHR32133:SF280">
    <property type="entry name" value="F-BOX DOMAIN-CONTAINING PROTEIN"/>
    <property type="match status" value="1"/>
</dbReference>
<proteinExistence type="predicted"/>
<keyword evidence="3" id="KW-1185">Reference proteome</keyword>
<sequence length="813" mass="89688">FPILTPTPDGRRAIIPISTPPPPARSAPATPMAMRPPAPVDDAMRAVFMRLPADDPRSLVFAAAVCRSWRAILSDPGFAHGYRALHGGPPMLGFLHNEYRAGNRFVPTSTFRRRASQDRPDCQVLDSRHGLVLLYAPAYDPPLEARDLVTGDWWDIDDDPKCRDIMHWPGDGPDDFFSGTGVRCNATVLCAKDRCDHLDCHGGPFLVALVGSVEEGGIALATVYSSEARQWSHMISVQSPGLLTDDGGHTAVVGDKVYVPSYECDSVVEFNIREQQLSVINVPENLGQGFLYLIGVEDGMLLFASVLKPRLYLLSMEAGPRGAAAWARRRVVELEPLLPPRALLDMSESNIWAVGFAEGVSVIFLRTPAGCYAIDLNSGRANKVGEFSIEKVMPYARFCTGGTYRLANKVHDEQGIEKVITPMAMPLSPPALVDDAMRAVFMRLPADDPRSLIRAAAVCRGWRAILSDPGFARGYRALHGAPPMLGFLHNEYRRGNRFVSTSTFRRPASHDHRDCHVLDSRHGLALLYAPGYHAPFDVCDLVTDNWREIDDDPKCHDIMHWPGDDPDDYYNGSIHCNATVFCAIDRCDHLDCHGGPFLVALVGSADEGSITLATVYSSETHQWSDMISVQTPGLQIDTGGRTAVVGNNKVYVPNYEGDSVVEYNIREQQLSVIKAPEILDQGYLDLLGVEDGMLLFASVRKPRLYLWSMEAGPGGAAAWARRRVVELEPLLPPHALLDMSSSDVWTVGFAEGVRVIFLRTPAGLYAVELNSGRANKMGEFSIEKVMPYTRFCIGGTYRLSRLFFQTRAPRYEC</sequence>
<reference evidence="2" key="4">
    <citation type="submission" date="2019-03" db="UniProtKB">
        <authorList>
            <consortium name="EnsemblPlants"/>
        </authorList>
    </citation>
    <scope>IDENTIFICATION</scope>
</reference>